<feature type="transmembrane region" description="Helical" evidence="7">
    <location>
        <begin position="144"/>
        <end position="168"/>
    </location>
</feature>
<reference evidence="9 10" key="1">
    <citation type="submission" date="2019-11" db="EMBL/GenBank/DDBJ databases">
        <title>Comparative genomics of hydrocarbon-degrading Desulfosarcina strains.</title>
        <authorList>
            <person name="Watanabe M."/>
            <person name="Kojima H."/>
            <person name="Fukui M."/>
        </authorList>
    </citation>
    <scope>NUCLEOTIDE SEQUENCE [LARGE SCALE GENOMIC DNA]</scope>
    <source>
        <strain evidence="9 10">28bB2T</strain>
    </source>
</reference>
<proteinExistence type="inferred from homology"/>
<feature type="transmembrane region" description="Helical" evidence="7">
    <location>
        <begin position="282"/>
        <end position="301"/>
    </location>
</feature>
<protein>
    <submittedName>
        <fullName evidence="9">ABC transporter permease</fullName>
    </submittedName>
</protein>
<feature type="transmembrane region" description="Helical" evidence="7">
    <location>
        <begin position="112"/>
        <end position="132"/>
    </location>
</feature>
<dbReference type="RefSeq" id="WP_155322873.1">
    <property type="nucleotide sequence ID" value="NZ_AP021876.1"/>
</dbReference>
<evidence type="ECO:0000259" key="8">
    <source>
        <dbReference type="PROSITE" id="PS50928"/>
    </source>
</evidence>
<evidence type="ECO:0000256" key="5">
    <source>
        <dbReference type="ARBA" id="ARBA00022989"/>
    </source>
</evidence>
<evidence type="ECO:0000256" key="2">
    <source>
        <dbReference type="ARBA" id="ARBA00022448"/>
    </source>
</evidence>
<keyword evidence="2 7" id="KW-0813">Transport</keyword>
<feature type="transmembrane region" description="Helical" evidence="7">
    <location>
        <begin position="240"/>
        <end position="262"/>
    </location>
</feature>
<dbReference type="Gene3D" id="1.10.3720.10">
    <property type="entry name" value="MetI-like"/>
    <property type="match status" value="1"/>
</dbReference>
<accession>A0A5K7ZMT8</accession>
<evidence type="ECO:0000256" key="6">
    <source>
        <dbReference type="ARBA" id="ARBA00023136"/>
    </source>
</evidence>
<dbReference type="InterPro" id="IPR000515">
    <property type="entry name" value="MetI-like"/>
</dbReference>
<feature type="domain" description="ABC transmembrane type-1" evidence="8">
    <location>
        <begin position="104"/>
        <end position="301"/>
    </location>
</feature>
<keyword evidence="3" id="KW-1003">Cell membrane</keyword>
<dbReference type="AlphaFoldDB" id="A0A5K7ZMT8"/>
<feature type="transmembrane region" description="Helical" evidence="7">
    <location>
        <begin position="180"/>
        <end position="201"/>
    </location>
</feature>
<keyword evidence="5 7" id="KW-1133">Transmembrane helix</keyword>
<comment type="subcellular location">
    <subcellularLocation>
        <location evidence="1 7">Cell membrane</location>
        <topology evidence="1 7">Multi-pass membrane protein</topology>
    </subcellularLocation>
</comment>
<dbReference type="EMBL" id="AP021876">
    <property type="protein sequence ID" value="BBO82401.1"/>
    <property type="molecule type" value="Genomic_DNA"/>
</dbReference>
<sequence>MPVPYLAKRLGLTVLTVVSATFLCFVMLRLSPGDPAELILQKVFVGPEDYIADEDARQTIVRRFELDSPLYRQYGAWLTAALGGDLGYSFRTGQHIRDDIGLRLWPTVSLSLLSMGLSLILTVGCATVAGLMKNPWGKKLIDMGVAASVAVPNFYLAIVLIIVFSVKLDVLPVSGYGSPAHFMLPVLTLGLTLFGYTTAILNDAIANVRQQGFILSARAKGLPGATVFRRHILRNALVPVAPYVALQLGYVLGGVVVVESVFSWPGIGNYLVTSIQTRDLPAIQACVGFIALAFSLSNLLADGCVRLLDPRARRAT</sequence>
<keyword evidence="6 7" id="KW-0472">Membrane</keyword>
<evidence type="ECO:0000256" key="1">
    <source>
        <dbReference type="ARBA" id="ARBA00004651"/>
    </source>
</evidence>
<dbReference type="SUPFAM" id="SSF161098">
    <property type="entry name" value="MetI-like"/>
    <property type="match status" value="1"/>
</dbReference>
<dbReference type="CDD" id="cd06261">
    <property type="entry name" value="TM_PBP2"/>
    <property type="match status" value="1"/>
</dbReference>
<dbReference type="PANTHER" id="PTHR43163:SF6">
    <property type="entry name" value="DIPEPTIDE TRANSPORT SYSTEM PERMEASE PROTEIN DPPB-RELATED"/>
    <property type="match status" value="1"/>
</dbReference>
<evidence type="ECO:0000256" key="3">
    <source>
        <dbReference type="ARBA" id="ARBA00022475"/>
    </source>
</evidence>
<gene>
    <name evidence="9" type="ORF">DSCO28_29670</name>
</gene>
<name>A0A5K7ZMT8_9BACT</name>
<dbReference type="KEGG" id="dov:DSCO28_29670"/>
<evidence type="ECO:0000313" key="9">
    <source>
        <dbReference type="EMBL" id="BBO82401.1"/>
    </source>
</evidence>
<dbReference type="InterPro" id="IPR035906">
    <property type="entry name" value="MetI-like_sf"/>
</dbReference>
<dbReference type="Pfam" id="PF00528">
    <property type="entry name" value="BPD_transp_1"/>
    <property type="match status" value="1"/>
</dbReference>
<dbReference type="PROSITE" id="PS50928">
    <property type="entry name" value="ABC_TM1"/>
    <property type="match status" value="1"/>
</dbReference>
<comment type="similarity">
    <text evidence="7">Belongs to the binding-protein-dependent transport system permease family.</text>
</comment>
<keyword evidence="4 7" id="KW-0812">Transmembrane</keyword>
<evidence type="ECO:0000256" key="7">
    <source>
        <dbReference type="RuleBase" id="RU363032"/>
    </source>
</evidence>
<organism evidence="9 10">
    <name type="scientific">Desulfosarcina ovata subsp. sediminis</name>
    <dbReference type="NCBI Taxonomy" id="885957"/>
    <lineage>
        <taxon>Bacteria</taxon>
        <taxon>Pseudomonadati</taxon>
        <taxon>Thermodesulfobacteriota</taxon>
        <taxon>Desulfobacteria</taxon>
        <taxon>Desulfobacterales</taxon>
        <taxon>Desulfosarcinaceae</taxon>
        <taxon>Desulfosarcina</taxon>
    </lineage>
</organism>
<evidence type="ECO:0000256" key="4">
    <source>
        <dbReference type="ARBA" id="ARBA00022692"/>
    </source>
</evidence>
<feature type="transmembrane region" description="Helical" evidence="7">
    <location>
        <begin position="12"/>
        <end position="30"/>
    </location>
</feature>
<evidence type="ECO:0000313" key="10">
    <source>
        <dbReference type="Proteomes" id="UP000425960"/>
    </source>
</evidence>
<dbReference type="GO" id="GO:0055085">
    <property type="term" value="P:transmembrane transport"/>
    <property type="evidence" value="ECO:0007669"/>
    <property type="project" value="InterPro"/>
</dbReference>
<dbReference type="PANTHER" id="PTHR43163">
    <property type="entry name" value="DIPEPTIDE TRANSPORT SYSTEM PERMEASE PROTEIN DPPB-RELATED"/>
    <property type="match status" value="1"/>
</dbReference>
<dbReference type="GO" id="GO:0005886">
    <property type="term" value="C:plasma membrane"/>
    <property type="evidence" value="ECO:0007669"/>
    <property type="project" value="UniProtKB-SubCell"/>
</dbReference>
<dbReference type="Proteomes" id="UP000425960">
    <property type="component" value="Chromosome"/>
</dbReference>